<dbReference type="AlphaFoldDB" id="F7XGY4"/>
<evidence type="ECO:0000313" key="3">
    <source>
        <dbReference type="Proteomes" id="UP000009045"/>
    </source>
</evidence>
<keyword evidence="1" id="KW-1133">Transmembrane helix</keyword>
<gene>
    <name evidence="2" type="ordered locus">SM11_pD0978</name>
</gene>
<keyword evidence="1" id="KW-0812">Transmembrane</keyword>
<sequence>MSNGSDEMTSVKAPTGKWDWNLNTLVILLGFGGGLIAWGGDMGDRLDKRVTAVEATIRQIDTHELRISSVEKQAAEAATSMRAVESTLNALAPTCGLRARCCSGSRPASATARSCGADRLAGALK</sequence>
<evidence type="ECO:0000256" key="1">
    <source>
        <dbReference type="SAM" id="Phobius"/>
    </source>
</evidence>
<reference evidence="2 3" key="1">
    <citation type="journal article" date="2011" name="J. Biotechnol.">
        <title>The complete genome sequence of the dominant Sinorhizobium meliloti field isolate SM11 extends the S. meliloti pan-genome.</title>
        <authorList>
            <person name="Schneiker-Bekel S."/>
            <person name="Wibberg D."/>
            <person name="Bekel T."/>
            <person name="Blom J."/>
            <person name="Linke B."/>
            <person name="Neuweger H."/>
            <person name="Stiens M."/>
            <person name="Vorholter F.J."/>
            <person name="Weidner S."/>
            <person name="Goesmann A."/>
            <person name="Puhler A."/>
            <person name="Schluter A."/>
        </authorList>
    </citation>
    <scope>NUCLEOTIDE SEQUENCE [LARGE SCALE GENOMIC DNA]</scope>
    <source>
        <strain evidence="2 3">SM11</strain>
        <plasmid evidence="3">pSmeSM11d</plasmid>
    </source>
</reference>
<evidence type="ECO:0000313" key="2">
    <source>
        <dbReference type="EMBL" id="AEH83810.1"/>
    </source>
</evidence>
<organism evidence="2 3">
    <name type="scientific">Sinorhizobium meliloti (strain SM11)</name>
    <dbReference type="NCBI Taxonomy" id="707241"/>
    <lineage>
        <taxon>Bacteria</taxon>
        <taxon>Pseudomonadati</taxon>
        <taxon>Pseudomonadota</taxon>
        <taxon>Alphaproteobacteria</taxon>
        <taxon>Hyphomicrobiales</taxon>
        <taxon>Rhizobiaceae</taxon>
        <taxon>Sinorhizobium/Ensifer group</taxon>
        <taxon>Sinorhizobium</taxon>
    </lineage>
</organism>
<keyword evidence="2" id="KW-0614">Plasmid</keyword>
<protein>
    <submittedName>
        <fullName evidence="2">Uncharacterized protein</fullName>
    </submittedName>
</protein>
<proteinExistence type="predicted"/>
<dbReference type="KEGG" id="smx:SM11_pD0978"/>
<dbReference type="Proteomes" id="UP000009045">
    <property type="component" value="Plasmid pSmeSM11d"/>
</dbReference>
<feature type="transmembrane region" description="Helical" evidence="1">
    <location>
        <begin position="20"/>
        <end position="39"/>
    </location>
</feature>
<geneLocation type="plasmid" evidence="2 3">
    <name>pSmeSM11d</name>
</geneLocation>
<accession>F7XGY4</accession>
<dbReference type="HOGENOM" id="CLU_2071223_0_0_5"/>
<name>F7XGY4_SINMM</name>
<keyword evidence="1" id="KW-0472">Membrane</keyword>
<dbReference type="EMBL" id="CP001832">
    <property type="protein sequence ID" value="AEH83810.1"/>
    <property type="molecule type" value="Genomic_DNA"/>
</dbReference>